<dbReference type="PROSITE" id="PS51012">
    <property type="entry name" value="ABC_TM2"/>
    <property type="match status" value="1"/>
</dbReference>
<evidence type="ECO:0000256" key="6">
    <source>
        <dbReference type="ARBA" id="ARBA00023136"/>
    </source>
</evidence>
<evidence type="ECO:0000313" key="11">
    <source>
        <dbReference type="Proteomes" id="UP000014500"/>
    </source>
</evidence>
<dbReference type="InterPro" id="IPR003439">
    <property type="entry name" value="ABC_transporter-like_ATP-bd"/>
</dbReference>
<evidence type="ECO:0000256" key="4">
    <source>
        <dbReference type="ARBA" id="ARBA00022840"/>
    </source>
</evidence>
<evidence type="ECO:0000256" key="1">
    <source>
        <dbReference type="ARBA" id="ARBA00004141"/>
    </source>
</evidence>
<evidence type="ECO:0000259" key="8">
    <source>
        <dbReference type="PROSITE" id="PS50893"/>
    </source>
</evidence>
<dbReference type="SUPFAM" id="SSF52540">
    <property type="entry name" value="P-loop containing nucleoside triphosphate hydrolases"/>
    <property type="match status" value="1"/>
</dbReference>
<dbReference type="GO" id="GO:0140359">
    <property type="term" value="F:ABC-type transporter activity"/>
    <property type="evidence" value="ECO:0007669"/>
    <property type="project" value="InterPro"/>
</dbReference>
<proteinExistence type="predicted"/>
<dbReference type="PANTHER" id="PTHR43038">
    <property type="entry name" value="ATP-BINDING CASSETTE, SUB-FAMILY H, MEMBER 1"/>
    <property type="match status" value="1"/>
</dbReference>
<dbReference type="InterPro" id="IPR003593">
    <property type="entry name" value="AAA+_ATPase"/>
</dbReference>
<comment type="subcellular location">
    <subcellularLocation>
        <location evidence="1">Membrane</location>
        <topology evidence="1">Multi-pass membrane protein</topology>
    </subcellularLocation>
</comment>
<dbReference type="PANTHER" id="PTHR43038:SF3">
    <property type="entry name" value="ABC TRANSPORTER G FAMILY MEMBER 20 ISOFORM X1"/>
    <property type="match status" value="1"/>
</dbReference>
<feature type="transmembrane region" description="Helical" evidence="7">
    <location>
        <begin position="301"/>
        <end position="322"/>
    </location>
</feature>
<keyword evidence="2 7" id="KW-0812">Transmembrane</keyword>
<dbReference type="OMA" id="INAMGWI"/>
<dbReference type="InterPro" id="IPR027417">
    <property type="entry name" value="P-loop_NTPase"/>
</dbReference>
<dbReference type="InterPro" id="IPR013525">
    <property type="entry name" value="ABC2_TM"/>
</dbReference>
<feature type="transmembrane region" description="Helical" evidence="7">
    <location>
        <begin position="469"/>
        <end position="492"/>
    </location>
</feature>
<dbReference type="EnsemblMetazoa" id="SMAR000039-RA">
    <property type="protein sequence ID" value="SMAR000039-PA"/>
    <property type="gene ID" value="SMAR000039"/>
</dbReference>
<protein>
    <submittedName>
        <fullName evidence="10">Uncharacterized protein</fullName>
    </submittedName>
</protein>
<reference evidence="11" key="1">
    <citation type="submission" date="2011-05" db="EMBL/GenBank/DDBJ databases">
        <authorList>
            <person name="Richards S.R."/>
            <person name="Qu J."/>
            <person name="Jiang H."/>
            <person name="Jhangiani S.N."/>
            <person name="Agravi P."/>
            <person name="Goodspeed R."/>
            <person name="Gross S."/>
            <person name="Mandapat C."/>
            <person name="Jackson L."/>
            <person name="Mathew T."/>
            <person name="Pu L."/>
            <person name="Thornton R."/>
            <person name="Saada N."/>
            <person name="Wilczek-Boney K.B."/>
            <person name="Lee S."/>
            <person name="Kovar C."/>
            <person name="Wu Y."/>
            <person name="Scherer S.E."/>
            <person name="Worley K.C."/>
            <person name="Muzny D.M."/>
            <person name="Gibbs R."/>
        </authorList>
    </citation>
    <scope>NUCLEOTIDE SEQUENCE</scope>
    <source>
        <strain evidence="11">Brora</strain>
    </source>
</reference>
<feature type="transmembrane region" description="Helical" evidence="7">
    <location>
        <begin position="613"/>
        <end position="630"/>
    </location>
</feature>
<dbReference type="Gene3D" id="3.40.50.300">
    <property type="entry name" value="P-loop containing nucleotide triphosphate hydrolases"/>
    <property type="match status" value="2"/>
</dbReference>
<dbReference type="SMART" id="SM00382">
    <property type="entry name" value="AAA"/>
    <property type="match status" value="1"/>
</dbReference>
<evidence type="ECO:0000313" key="10">
    <source>
        <dbReference type="EnsemblMetazoa" id="SMAR000039-PA"/>
    </source>
</evidence>
<dbReference type="PROSITE" id="PS00211">
    <property type="entry name" value="ABC_TRANSPORTER_1"/>
    <property type="match status" value="1"/>
</dbReference>
<dbReference type="AlphaFoldDB" id="T1IGT9"/>
<sequence length="664" mass="74546">MRKEEMRVQLSASNLESTTMESFYLNNFTKENSAVSLQQVHFSYGIGRSKVEILKGVSLNVVKGSIFGLLGPSGCGKTTLLKCVIASLKPDKGIGIALYSELTIRESLAYFGRLHLMKAKDVKSRTEFLLEFLNLPRGKKLNKNLSGGEQRRVSFAIALLHQPPLLILDEPTVGVDPVLRKNIWNYLLKISSNEDVTVIVALMRDGHLLAEEQPDLLIHHYNVSTLEDVFLKLCEEKSNIKIQQPPPSDDNHHTYHLNPQMSQNVCNDSEEKRLFDNVKLPSLRRITALAIKNLIKMWRNFMLMIFQFLIPVLQVVIIFWAVGSELHDLNVAVFNQDKFLGSRYLHFINNHTIHQIPVDSMEKGEDLVTNGNAWAVINIWPNFTSALIERFSSNGDISNETLQAGSIHVRHDNTDMQITYSMQKALFVAFESFSADALNEIGKTFQLPAIPVEFDEPIYGPVKSTFIEFLAPGLLVTVLFYLAVSLTAMSFIMDKREGLLDRCYVSGATSFEIMCGHILTQLGVMVIHVGTVLILSTEGFDIENRGSFVWIILLALCQGLCGMTYGFFVSAVCNDESSAMMLAVGTVFPVLLTSGFIWPIQGMPNIIQSISKFLPLTTAINAMGWILLHGRGITWEPVWKGFAVTWAWIFAFIILSVITLRFKK</sequence>
<dbReference type="CDD" id="cd03230">
    <property type="entry name" value="ABC_DR_subfamily_A"/>
    <property type="match status" value="1"/>
</dbReference>
<keyword evidence="5 7" id="KW-1133">Transmembrane helix</keyword>
<evidence type="ECO:0000259" key="9">
    <source>
        <dbReference type="PROSITE" id="PS51012"/>
    </source>
</evidence>
<feature type="transmembrane region" description="Helical" evidence="7">
    <location>
        <begin position="642"/>
        <end position="662"/>
    </location>
</feature>
<dbReference type="InterPro" id="IPR047817">
    <property type="entry name" value="ABC2_TM_bact-type"/>
</dbReference>
<feature type="transmembrane region" description="Helical" evidence="7">
    <location>
        <begin position="513"/>
        <end position="535"/>
    </location>
</feature>
<dbReference type="Pfam" id="PF12698">
    <property type="entry name" value="ABC2_membrane_3"/>
    <property type="match status" value="1"/>
</dbReference>
<dbReference type="PROSITE" id="PS50893">
    <property type="entry name" value="ABC_TRANSPORTER_2"/>
    <property type="match status" value="1"/>
</dbReference>
<keyword evidence="6 7" id="KW-0472">Membrane</keyword>
<dbReference type="Pfam" id="PF00005">
    <property type="entry name" value="ABC_tran"/>
    <property type="match status" value="1"/>
</dbReference>
<keyword evidence="11" id="KW-1185">Reference proteome</keyword>
<name>T1IGT9_STRMM</name>
<feature type="transmembrane region" description="Helical" evidence="7">
    <location>
        <begin position="580"/>
        <end position="601"/>
    </location>
</feature>
<evidence type="ECO:0000256" key="7">
    <source>
        <dbReference type="SAM" id="Phobius"/>
    </source>
</evidence>
<dbReference type="GO" id="GO:0016887">
    <property type="term" value="F:ATP hydrolysis activity"/>
    <property type="evidence" value="ECO:0007669"/>
    <property type="project" value="InterPro"/>
</dbReference>
<accession>T1IGT9</accession>
<dbReference type="STRING" id="126957.T1IGT9"/>
<evidence type="ECO:0000256" key="5">
    <source>
        <dbReference type="ARBA" id="ARBA00022989"/>
    </source>
</evidence>
<dbReference type="GO" id="GO:0005524">
    <property type="term" value="F:ATP binding"/>
    <property type="evidence" value="ECO:0007669"/>
    <property type="project" value="UniProtKB-KW"/>
</dbReference>
<dbReference type="eggNOG" id="KOG0059">
    <property type="taxonomic scope" value="Eukaryota"/>
</dbReference>
<feature type="domain" description="ABC transporter" evidence="8">
    <location>
        <begin position="35"/>
        <end position="245"/>
    </location>
</feature>
<feature type="transmembrane region" description="Helical" evidence="7">
    <location>
        <begin position="547"/>
        <end position="568"/>
    </location>
</feature>
<keyword evidence="4" id="KW-0067">ATP-binding</keyword>
<evidence type="ECO:0000256" key="3">
    <source>
        <dbReference type="ARBA" id="ARBA00022741"/>
    </source>
</evidence>
<dbReference type="EMBL" id="JH429606">
    <property type="status" value="NOT_ANNOTATED_CDS"/>
    <property type="molecule type" value="Genomic_DNA"/>
</dbReference>
<dbReference type="InterPro" id="IPR017871">
    <property type="entry name" value="ABC_transporter-like_CS"/>
</dbReference>
<feature type="domain" description="ABC transmembrane type-2" evidence="9">
    <location>
        <begin position="434"/>
        <end position="663"/>
    </location>
</feature>
<evidence type="ECO:0000256" key="2">
    <source>
        <dbReference type="ARBA" id="ARBA00022692"/>
    </source>
</evidence>
<keyword evidence="3" id="KW-0547">Nucleotide-binding</keyword>
<dbReference type="Proteomes" id="UP000014500">
    <property type="component" value="Unassembled WGS sequence"/>
</dbReference>
<reference evidence="10" key="2">
    <citation type="submission" date="2015-02" db="UniProtKB">
        <authorList>
            <consortium name="EnsemblMetazoa"/>
        </authorList>
    </citation>
    <scope>IDENTIFICATION</scope>
</reference>
<dbReference type="GO" id="GO:0016020">
    <property type="term" value="C:membrane"/>
    <property type="evidence" value="ECO:0007669"/>
    <property type="project" value="UniProtKB-SubCell"/>
</dbReference>
<dbReference type="PhylomeDB" id="T1IGT9"/>
<dbReference type="HOGENOM" id="CLU_014367_1_0_1"/>
<organism evidence="10 11">
    <name type="scientific">Strigamia maritima</name>
    <name type="common">European centipede</name>
    <name type="synonym">Geophilus maritimus</name>
    <dbReference type="NCBI Taxonomy" id="126957"/>
    <lineage>
        <taxon>Eukaryota</taxon>
        <taxon>Metazoa</taxon>
        <taxon>Ecdysozoa</taxon>
        <taxon>Arthropoda</taxon>
        <taxon>Myriapoda</taxon>
        <taxon>Chilopoda</taxon>
        <taxon>Pleurostigmophora</taxon>
        <taxon>Geophilomorpha</taxon>
        <taxon>Linotaeniidae</taxon>
        <taxon>Strigamia</taxon>
    </lineage>
</organism>